<evidence type="ECO:0000259" key="1">
    <source>
        <dbReference type="Pfam" id="PF14238"/>
    </source>
</evidence>
<dbReference type="Pfam" id="PF14238">
    <property type="entry name" value="DUF4340"/>
    <property type="match status" value="1"/>
</dbReference>
<keyword evidence="3" id="KW-1185">Reference proteome</keyword>
<accession>A0A0A6RTL3</accession>
<sequence length="293" mass="33046">MRQRWLLNLALLLVILVLAALVFSTIEKEENKPESPKLTDIKKEQVQNIRLERADKEAIFLMKDALGFWQMTAPFNLPAKHFYIDRLLQFLSVRDYKQLEGELNLADFKLEPPLASIKFDQLTVAFGNNSPIGYGQRYVQIKEKVYLLTDNLYNIVSGDALAFASLSLLGNNPKITELKMPDYHLILKEGKWTLNSTFSSDEVDTSADAISALIDNWQKASAVSVAPYHADSSAQGEIDITLLDQVLHFSIVSTTPDLVLAQAEKGVQYKFYVNQVDQLLHLPTKSNGKNNDK</sequence>
<comment type="caution">
    <text evidence="2">The sequence shown here is derived from an EMBL/GenBank/DDBJ whole genome shotgun (WGS) entry which is preliminary data.</text>
</comment>
<dbReference type="InterPro" id="IPR025641">
    <property type="entry name" value="DUF4340"/>
</dbReference>
<gene>
    <name evidence="2" type="ORF">PN36_09675</name>
</gene>
<feature type="domain" description="DUF4340" evidence="1">
    <location>
        <begin position="69"/>
        <end position="200"/>
    </location>
</feature>
<evidence type="ECO:0000313" key="3">
    <source>
        <dbReference type="Proteomes" id="UP000030428"/>
    </source>
</evidence>
<organism evidence="2 3">
    <name type="scientific">Candidatus Thiomargarita nelsonii</name>
    <dbReference type="NCBI Taxonomy" id="1003181"/>
    <lineage>
        <taxon>Bacteria</taxon>
        <taxon>Pseudomonadati</taxon>
        <taxon>Pseudomonadota</taxon>
        <taxon>Gammaproteobacteria</taxon>
        <taxon>Thiotrichales</taxon>
        <taxon>Thiotrichaceae</taxon>
        <taxon>Thiomargarita</taxon>
    </lineage>
</organism>
<proteinExistence type="predicted"/>
<name>A0A0A6RTL3_9GAMM</name>
<dbReference type="Proteomes" id="UP000030428">
    <property type="component" value="Unassembled WGS sequence"/>
</dbReference>
<reference evidence="2 3" key="1">
    <citation type="journal article" date="2016" name="Front. Microbiol.">
        <title>Single-Cell (Meta-)Genomics of a Dimorphic Candidatus Thiomargarita nelsonii Reveals Genomic Plasticity.</title>
        <authorList>
            <person name="Flood B.E."/>
            <person name="Fliss P."/>
            <person name="Jones D.S."/>
            <person name="Dick G.J."/>
            <person name="Jain S."/>
            <person name="Kaster A.K."/>
            <person name="Winkel M."/>
            <person name="Mussmann M."/>
            <person name="Bailey J."/>
        </authorList>
    </citation>
    <scope>NUCLEOTIDE SEQUENCE [LARGE SCALE GENOMIC DNA]</scope>
    <source>
        <strain evidence="2">Hydrate Ridge</strain>
    </source>
</reference>
<evidence type="ECO:0000313" key="2">
    <source>
        <dbReference type="EMBL" id="KHD11507.1"/>
    </source>
</evidence>
<protein>
    <recommendedName>
        <fullName evidence="1">DUF4340 domain-containing protein</fullName>
    </recommendedName>
</protein>
<dbReference type="EMBL" id="JSZA02000029">
    <property type="protein sequence ID" value="KHD11507.1"/>
    <property type="molecule type" value="Genomic_DNA"/>
</dbReference>
<dbReference type="AlphaFoldDB" id="A0A0A6RTL3"/>